<evidence type="ECO:0008006" key="3">
    <source>
        <dbReference type="Google" id="ProtNLM"/>
    </source>
</evidence>
<comment type="caution">
    <text evidence="1">The sequence shown here is derived from an EMBL/GenBank/DDBJ whole genome shotgun (WGS) entry which is preliminary data.</text>
</comment>
<reference evidence="1 2" key="1">
    <citation type="submission" date="2018-08" db="EMBL/GenBank/DDBJ databases">
        <title>Fibrisoma montanum sp. nov., isolated from Danxia mountain soil.</title>
        <authorList>
            <person name="Huang Y."/>
        </authorList>
    </citation>
    <scope>NUCLEOTIDE SEQUENCE [LARGE SCALE GENOMIC DNA]</scope>
    <source>
        <strain evidence="1 2">HYT19</strain>
    </source>
</reference>
<name>A0A418MJ36_9BACT</name>
<dbReference type="RefSeq" id="WP_119666339.1">
    <property type="nucleotide sequence ID" value="NZ_QXED01000001.1"/>
</dbReference>
<sequence length="72" mass="8281">MEKLKIGDPVMLTSDSRVMTVVGFDRLTALRTKDQAIEDLPEDHSQPICEWTDEQGRRLKAIFTLNQLSRVH</sequence>
<organism evidence="1 2">
    <name type="scientific">Fibrisoma montanum</name>
    <dbReference type="NCBI Taxonomy" id="2305895"/>
    <lineage>
        <taxon>Bacteria</taxon>
        <taxon>Pseudomonadati</taxon>
        <taxon>Bacteroidota</taxon>
        <taxon>Cytophagia</taxon>
        <taxon>Cytophagales</taxon>
        <taxon>Spirosomataceae</taxon>
        <taxon>Fibrisoma</taxon>
    </lineage>
</organism>
<dbReference type="AlphaFoldDB" id="A0A418MJ36"/>
<keyword evidence="2" id="KW-1185">Reference proteome</keyword>
<dbReference type="EMBL" id="QXED01000001">
    <property type="protein sequence ID" value="RIV27488.1"/>
    <property type="molecule type" value="Genomic_DNA"/>
</dbReference>
<dbReference type="OrthoDB" id="9849761at2"/>
<dbReference type="Proteomes" id="UP000283523">
    <property type="component" value="Unassembled WGS sequence"/>
</dbReference>
<proteinExistence type="predicted"/>
<protein>
    <recommendedName>
        <fullName evidence="3">DUF2158 domain-containing protein</fullName>
    </recommendedName>
</protein>
<accession>A0A418MJ36</accession>
<evidence type="ECO:0000313" key="1">
    <source>
        <dbReference type="EMBL" id="RIV27488.1"/>
    </source>
</evidence>
<evidence type="ECO:0000313" key="2">
    <source>
        <dbReference type="Proteomes" id="UP000283523"/>
    </source>
</evidence>
<gene>
    <name evidence="1" type="ORF">DYU11_04060</name>
</gene>